<keyword evidence="2" id="KW-1015">Disulfide bond</keyword>
<dbReference type="InterPro" id="IPR050430">
    <property type="entry name" value="Peptidase_S1"/>
</dbReference>
<accession>A0ABS7VCN5</accession>
<evidence type="ECO:0000256" key="3">
    <source>
        <dbReference type="SAM" id="SignalP"/>
    </source>
</evidence>
<evidence type="ECO:0000313" key="5">
    <source>
        <dbReference type="EMBL" id="MBZ6066841.1"/>
    </source>
</evidence>
<dbReference type="InterPro" id="IPR043504">
    <property type="entry name" value="Peptidase_S1_PA_chymotrypsin"/>
</dbReference>
<evidence type="ECO:0000256" key="1">
    <source>
        <dbReference type="ARBA" id="ARBA00007664"/>
    </source>
</evidence>
<dbReference type="InterPro" id="IPR009003">
    <property type="entry name" value="Peptidase_S1_PA"/>
</dbReference>
<evidence type="ECO:0000259" key="4">
    <source>
        <dbReference type="PROSITE" id="PS50240"/>
    </source>
</evidence>
<sequence length="362" mass="40146">MKREKYFIPLSISLSLTGGLYALPAMAVDGEDVLANDAPYMVYLRGAHCSGALIAPKTVLTAQHCVHLGAGKGADAYLLHSRAQARDENGRIPHLGIKVKIVETYTPDHIYRVNNKIVADKFDDIAILELESMPEGVTFLPVAHEEIDLGAEVFPIGYSTENLKRMPVPAIVAEKEHSPDYEREVDMSRCHSSKYFSNQYFTQKYPQSDQNSCEIAEADYDRRAKAATYKPNRYSITVENPPLNISDPRWSTNEFGTVITKYSTFKGDSGGPLIYQGKIYGVVSTGANAHSQLHNQATFYAGFTRPGVFSWIVDTVRRIQSNSVVTENNNAVLNAPITFSKPNTVLEENKSVLNAPIVFPKH</sequence>
<feature type="signal peptide" evidence="3">
    <location>
        <begin position="1"/>
        <end position="27"/>
    </location>
</feature>
<comment type="caution">
    <text evidence="5">The sequence shown here is derived from an EMBL/GenBank/DDBJ whole genome shotgun (WGS) entry which is preliminary data.</text>
</comment>
<dbReference type="SUPFAM" id="SSF50494">
    <property type="entry name" value="Trypsin-like serine proteases"/>
    <property type="match status" value="1"/>
</dbReference>
<dbReference type="SMART" id="SM00020">
    <property type="entry name" value="Tryp_SPc"/>
    <property type="match status" value="1"/>
</dbReference>
<dbReference type="PROSITE" id="PS50240">
    <property type="entry name" value="TRYPSIN_DOM"/>
    <property type="match status" value="1"/>
</dbReference>
<feature type="chain" id="PRO_5046116072" evidence="3">
    <location>
        <begin position="28"/>
        <end position="362"/>
    </location>
</feature>
<dbReference type="PANTHER" id="PTHR24276">
    <property type="entry name" value="POLYSERASE-RELATED"/>
    <property type="match status" value="1"/>
</dbReference>
<dbReference type="InterPro" id="IPR033116">
    <property type="entry name" value="TRYPSIN_SER"/>
</dbReference>
<dbReference type="PRINTS" id="PR00722">
    <property type="entry name" value="CHYMOTRYPSIN"/>
</dbReference>
<evidence type="ECO:0000256" key="2">
    <source>
        <dbReference type="ARBA" id="ARBA00023157"/>
    </source>
</evidence>
<feature type="domain" description="Peptidase S1" evidence="4">
    <location>
        <begin position="27"/>
        <end position="317"/>
    </location>
</feature>
<keyword evidence="6" id="KW-1185">Reference proteome</keyword>
<protein>
    <submittedName>
        <fullName evidence="5">Trypsin-like serine protease</fullName>
        <ecNumber evidence="5">3.4.21.-</ecNumber>
    </submittedName>
</protein>
<name>A0ABS7VCN5_9GAMM</name>
<evidence type="ECO:0000313" key="6">
    <source>
        <dbReference type="Proteomes" id="UP000774958"/>
    </source>
</evidence>
<organism evidence="5 6">
    <name type="scientific">Aeromonas schubertii</name>
    <dbReference type="NCBI Taxonomy" id="652"/>
    <lineage>
        <taxon>Bacteria</taxon>
        <taxon>Pseudomonadati</taxon>
        <taxon>Pseudomonadota</taxon>
        <taxon>Gammaproteobacteria</taxon>
        <taxon>Aeromonadales</taxon>
        <taxon>Aeromonadaceae</taxon>
        <taxon>Aeromonas</taxon>
    </lineage>
</organism>
<dbReference type="InterPro" id="IPR001254">
    <property type="entry name" value="Trypsin_dom"/>
</dbReference>
<dbReference type="GO" id="GO:0016787">
    <property type="term" value="F:hydrolase activity"/>
    <property type="evidence" value="ECO:0007669"/>
    <property type="project" value="UniProtKB-KW"/>
</dbReference>
<proteinExistence type="inferred from homology"/>
<dbReference type="EMBL" id="JAIRBT010000014">
    <property type="protein sequence ID" value="MBZ6066841.1"/>
    <property type="molecule type" value="Genomic_DNA"/>
</dbReference>
<dbReference type="Proteomes" id="UP000774958">
    <property type="component" value="Unassembled WGS sequence"/>
</dbReference>
<keyword evidence="5" id="KW-0378">Hydrolase</keyword>
<gene>
    <name evidence="5" type="ORF">LA374_11600</name>
</gene>
<keyword evidence="3" id="KW-0732">Signal</keyword>
<dbReference type="RefSeq" id="WP_224162926.1">
    <property type="nucleotide sequence ID" value="NZ_JAIRBT010000014.1"/>
</dbReference>
<dbReference type="Gene3D" id="2.40.10.10">
    <property type="entry name" value="Trypsin-like serine proteases"/>
    <property type="match status" value="2"/>
</dbReference>
<dbReference type="EC" id="3.4.21.-" evidence="5"/>
<dbReference type="Pfam" id="PF00089">
    <property type="entry name" value="Trypsin"/>
    <property type="match status" value="2"/>
</dbReference>
<dbReference type="PROSITE" id="PS00135">
    <property type="entry name" value="TRYPSIN_SER"/>
    <property type="match status" value="1"/>
</dbReference>
<comment type="similarity">
    <text evidence="1">Belongs to the peptidase S1 family.</text>
</comment>
<dbReference type="InterPro" id="IPR001314">
    <property type="entry name" value="Peptidase_S1A"/>
</dbReference>
<dbReference type="PANTHER" id="PTHR24276:SF98">
    <property type="entry name" value="FI18310P1-RELATED"/>
    <property type="match status" value="1"/>
</dbReference>
<reference evidence="5 6" key="1">
    <citation type="submission" date="2021-09" db="EMBL/GenBank/DDBJ databases">
        <title>Aeromonas schubertii isolated from Asian sea bass.</title>
        <authorList>
            <person name="Pinpimai K."/>
        </authorList>
    </citation>
    <scope>NUCLEOTIDE SEQUENCE [LARGE SCALE GENOMIC DNA]</scope>
    <source>
        <strain evidence="5 6">CHULA2021a</strain>
    </source>
</reference>